<evidence type="ECO:0000256" key="6">
    <source>
        <dbReference type="PIRNR" id="PIRNR000446"/>
    </source>
</evidence>
<dbReference type="InterPro" id="IPR014043">
    <property type="entry name" value="Acyl_transferase_dom"/>
</dbReference>
<dbReference type="InterPro" id="IPR024925">
    <property type="entry name" value="Malonyl_CoA-ACP_transAc"/>
</dbReference>
<evidence type="ECO:0000256" key="4">
    <source>
        <dbReference type="ARBA" id="ARBA00023315"/>
    </source>
</evidence>
<dbReference type="AlphaFoldDB" id="A0A1J8P5D9"/>
<dbReference type="FunFam" id="3.30.70.250:FF:000001">
    <property type="entry name" value="Malonyl CoA-acyl carrier protein transacylase"/>
    <property type="match status" value="1"/>
</dbReference>
<keyword evidence="3 6" id="KW-0808">Transferase</keyword>
<evidence type="ECO:0000313" key="9">
    <source>
        <dbReference type="EMBL" id="OIZ95012.1"/>
    </source>
</evidence>
<dbReference type="GO" id="GO:0006633">
    <property type="term" value="P:fatty acid biosynthetic process"/>
    <property type="evidence" value="ECO:0007669"/>
    <property type="project" value="TreeGrafter"/>
</dbReference>
<keyword evidence="4 6" id="KW-0012">Acyltransferase</keyword>
<dbReference type="SUPFAM" id="SSF52151">
    <property type="entry name" value="FabD/lysophospholipase-like"/>
    <property type="match status" value="1"/>
</dbReference>
<proteinExistence type="inferred from homology"/>
<dbReference type="PANTHER" id="PTHR42681">
    <property type="entry name" value="MALONYL-COA-ACYL CARRIER PROTEIN TRANSACYLASE, MITOCHONDRIAL"/>
    <property type="match status" value="1"/>
</dbReference>
<comment type="caution">
    <text evidence="9">The sequence shown here is derived from an EMBL/GenBank/DDBJ whole genome shotgun (WGS) entry which is preliminary data.</text>
</comment>
<dbReference type="PIRSF" id="PIRSF000446">
    <property type="entry name" value="Mct"/>
    <property type="match status" value="1"/>
</dbReference>
<dbReference type="EC" id="2.3.1.39" evidence="1 6"/>
<dbReference type="STRING" id="1225476.A1D18_02605"/>
<dbReference type="InterPro" id="IPR004410">
    <property type="entry name" value="Malonyl_CoA-ACP_transAc_FabD"/>
</dbReference>
<sequence>MNKKVAFIFPGQGSQTLGMLAEFAKEYPLIQETFALASQVLKFDLWELCQKGPEAALDQTENTQPALLVASVALWRVWQQQRGVKPTFMAGHSLGEYSALVCAGALDFLIAVRLVAERGRLMQAAIPPGAGAMAAIVGLDNGKLQVLCDSLAEGQVLAPANYNSIGQTVVAGDAAAIDRLLEQAKQAGAKLAKRIPVSVPSHCALMKPAAEHLAETLQTIHISVPHIPVVNNVDASIEHDPILIKKALIKQLYNPVRWVEIIQSLEKHGIEEFIECGPGKVLAGLNKRMTSIPTLSIQDPEILQEALIG</sequence>
<dbReference type="InterPro" id="IPR016036">
    <property type="entry name" value="Malonyl_transacylase_ACP-bd"/>
</dbReference>
<evidence type="ECO:0000256" key="1">
    <source>
        <dbReference type="ARBA" id="ARBA00013258"/>
    </source>
</evidence>
<dbReference type="NCBIfam" id="TIGR00128">
    <property type="entry name" value="fabD"/>
    <property type="match status" value="1"/>
</dbReference>
<evidence type="ECO:0000256" key="2">
    <source>
        <dbReference type="ARBA" id="ARBA00018953"/>
    </source>
</evidence>
<comment type="similarity">
    <text evidence="6">Belongs to the fabD family.</text>
</comment>
<dbReference type="Gene3D" id="3.40.366.10">
    <property type="entry name" value="Malonyl-Coenzyme A Acyl Carrier Protein, domain 2"/>
    <property type="match status" value="1"/>
</dbReference>
<dbReference type="OrthoDB" id="9808564at2"/>
<organism evidence="9 10">
    <name type="scientific">Candidatus Rickettsiella isopodorum</name>
    <dbReference type="NCBI Taxonomy" id="1225476"/>
    <lineage>
        <taxon>Bacteria</taxon>
        <taxon>Pseudomonadati</taxon>
        <taxon>Pseudomonadota</taxon>
        <taxon>Gammaproteobacteria</taxon>
        <taxon>Legionellales</taxon>
        <taxon>Coxiellaceae</taxon>
        <taxon>Rickettsiella</taxon>
    </lineage>
</organism>
<dbReference type="InterPro" id="IPR050858">
    <property type="entry name" value="Mal-CoA-ACP_Trans/PKS_FabD"/>
</dbReference>
<dbReference type="Gene3D" id="3.30.70.250">
    <property type="entry name" value="Malonyl-CoA ACP transacylase, ACP-binding"/>
    <property type="match status" value="1"/>
</dbReference>
<dbReference type="InterPro" id="IPR001227">
    <property type="entry name" value="Ac_transferase_dom_sf"/>
</dbReference>
<dbReference type="PANTHER" id="PTHR42681:SF1">
    <property type="entry name" value="MALONYL-COA-ACYL CARRIER PROTEIN TRANSACYLASE, MITOCHONDRIAL"/>
    <property type="match status" value="1"/>
</dbReference>
<reference evidence="9 10" key="1">
    <citation type="submission" date="2016-03" db="EMBL/GenBank/DDBJ databases">
        <title>Comparative genomics of Rickettsiella.</title>
        <authorList>
            <person name="Chandler C."/>
            <person name="Wang Y."/>
        </authorList>
    </citation>
    <scope>NUCLEOTIDE SEQUENCE [LARGE SCALE GENOMIC DNA]</scope>
    <source>
        <strain evidence="9 10">RCFS May 2013</strain>
    </source>
</reference>
<dbReference type="InterPro" id="IPR016035">
    <property type="entry name" value="Acyl_Trfase/lysoPLipase"/>
</dbReference>
<accession>A0A1J8P5D9</accession>
<feature type="active site" evidence="7">
    <location>
        <position position="93"/>
    </location>
</feature>
<dbReference type="EMBL" id="LUKY01000032">
    <property type="protein sequence ID" value="OIZ95012.1"/>
    <property type="molecule type" value="Genomic_DNA"/>
</dbReference>
<dbReference type="SUPFAM" id="SSF55048">
    <property type="entry name" value="Probable ACP-binding domain of malonyl-CoA ACP transacylase"/>
    <property type="match status" value="1"/>
</dbReference>
<evidence type="ECO:0000313" key="10">
    <source>
        <dbReference type="Proteomes" id="UP000183924"/>
    </source>
</evidence>
<name>A0A1J8P5D9_9COXI</name>
<dbReference type="Proteomes" id="UP000183924">
    <property type="component" value="Unassembled WGS sequence"/>
</dbReference>
<evidence type="ECO:0000256" key="3">
    <source>
        <dbReference type="ARBA" id="ARBA00022679"/>
    </source>
</evidence>
<evidence type="ECO:0000256" key="7">
    <source>
        <dbReference type="PIRSR" id="PIRSR000446-1"/>
    </source>
</evidence>
<comment type="catalytic activity">
    <reaction evidence="5 6">
        <text>holo-[ACP] + malonyl-CoA = malonyl-[ACP] + CoA</text>
        <dbReference type="Rhea" id="RHEA:41792"/>
        <dbReference type="Rhea" id="RHEA-COMP:9623"/>
        <dbReference type="Rhea" id="RHEA-COMP:9685"/>
        <dbReference type="ChEBI" id="CHEBI:57287"/>
        <dbReference type="ChEBI" id="CHEBI:57384"/>
        <dbReference type="ChEBI" id="CHEBI:64479"/>
        <dbReference type="ChEBI" id="CHEBI:78449"/>
        <dbReference type="EC" id="2.3.1.39"/>
    </reaction>
</comment>
<protein>
    <recommendedName>
        <fullName evidence="2 6">Malonyl CoA-acyl carrier protein transacylase</fullName>
        <ecNumber evidence="1 6">2.3.1.39</ecNumber>
    </recommendedName>
</protein>
<keyword evidence="10" id="KW-1185">Reference proteome</keyword>
<dbReference type="GO" id="GO:0004314">
    <property type="term" value="F:[acyl-carrier-protein] S-malonyltransferase activity"/>
    <property type="evidence" value="ECO:0007669"/>
    <property type="project" value="UniProtKB-EC"/>
</dbReference>
<dbReference type="SMART" id="SM00827">
    <property type="entry name" value="PKS_AT"/>
    <property type="match status" value="1"/>
</dbReference>
<dbReference type="RefSeq" id="WP_071662274.1">
    <property type="nucleotide sequence ID" value="NZ_LUKY01000032.1"/>
</dbReference>
<evidence type="ECO:0000259" key="8">
    <source>
        <dbReference type="SMART" id="SM00827"/>
    </source>
</evidence>
<feature type="domain" description="Malonyl-CoA:ACP transacylase (MAT)" evidence="8">
    <location>
        <begin position="8"/>
        <end position="302"/>
    </location>
</feature>
<dbReference type="GO" id="GO:0005829">
    <property type="term" value="C:cytosol"/>
    <property type="evidence" value="ECO:0007669"/>
    <property type="project" value="TreeGrafter"/>
</dbReference>
<evidence type="ECO:0000256" key="5">
    <source>
        <dbReference type="ARBA" id="ARBA00048462"/>
    </source>
</evidence>
<gene>
    <name evidence="9" type="ORF">A1D18_02605</name>
</gene>
<feature type="active site" evidence="7">
    <location>
        <position position="202"/>
    </location>
</feature>
<dbReference type="Pfam" id="PF00698">
    <property type="entry name" value="Acyl_transf_1"/>
    <property type="match status" value="1"/>
</dbReference>